<dbReference type="SUPFAM" id="SSF53254">
    <property type="entry name" value="Phosphoglycerate mutase-like"/>
    <property type="match status" value="1"/>
</dbReference>
<accession>A0A0R2HYP0</accession>
<dbReference type="EMBL" id="JQBS01000001">
    <property type="protein sequence ID" value="KRN57920.1"/>
    <property type="molecule type" value="Genomic_DNA"/>
</dbReference>
<feature type="binding site" evidence="1">
    <location>
        <position position="61"/>
    </location>
    <ligand>
        <name>substrate</name>
    </ligand>
</feature>
<dbReference type="PATRIC" id="fig|1449336.4.peg.1203"/>
<organism evidence="2 3">
    <name type="scientific">Carnobacterium divergens DSM 20623</name>
    <dbReference type="NCBI Taxonomy" id="1449336"/>
    <lineage>
        <taxon>Bacteria</taxon>
        <taxon>Bacillati</taxon>
        <taxon>Bacillota</taxon>
        <taxon>Bacilli</taxon>
        <taxon>Lactobacillales</taxon>
        <taxon>Carnobacteriaceae</taxon>
        <taxon>Carnobacterium</taxon>
    </lineage>
</organism>
<evidence type="ECO:0000313" key="2">
    <source>
        <dbReference type="EMBL" id="KRN57920.1"/>
    </source>
</evidence>
<protein>
    <submittedName>
        <fullName evidence="2">Phosphoglycerate mutase</fullName>
    </submittedName>
</protein>
<evidence type="ECO:0000256" key="1">
    <source>
        <dbReference type="PIRSR" id="PIRSR613078-2"/>
    </source>
</evidence>
<reference evidence="2 3" key="1">
    <citation type="journal article" date="2015" name="Genome Announc.">
        <title>Expanding the biotechnology potential of lactobacilli through comparative genomics of 213 strains and associated genera.</title>
        <authorList>
            <person name="Sun Z."/>
            <person name="Harris H.M."/>
            <person name="McCann A."/>
            <person name="Guo C."/>
            <person name="Argimon S."/>
            <person name="Zhang W."/>
            <person name="Yang X."/>
            <person name="Jeffery I.B."/>
            <person name="Cooney J.C."/>
            <person name="Kagawa T.F."/>
            <person name="Liu W."/>
            <person name="Song Y."/>
            <person name="Salvetti E."/>
            <person name="Wrobel A."/>
            <person name="Rasinkangas P."/>
            <person name="Parkhill J."/>
            <person name="Rea M.C."/>
            <person name="O'Sullivan O."/>
            <person name="Ritari J."/>
            <person name="Douillard F.P."/>
            <person name="Paul Ross R."/>
            <person name="Yang R."/>
            <person name="Briner A.E."/>
            <person name="Felis G.E."/>
            <person name="de Vos W.M."/>
            <person name="Barrangou R."/>
            <person name="Klaenhammer T.R."/>
            <person name="Caufield P.W."/>
            <person name="Cui Y."/>
            <person name="Zhang H."/>
            <person name="O'Toole P.W."/>
        </authorList>
    </citation>
    <scope>NUCLEOTIDE SEQUENCE [LARGE SCALE GENOMIC DNA]</scope>
    <source>
        <strain evidence="2 3">DSM 20623</strain>
    </source>
</reference>
<dbReference type="PANTHER" id="PTHR48100:SF5">
    <property type="entry name" value="HISTIDINE PHOSPHATASE FAMILY PROTEIN"/>
    <property type="match status" value="1"/>
</dbReference>
<dbReference type="PANTHER" id="PTHR48100">
    <property type="entry name" value="BROAD-SPECIFICITY PHOSPHATASE YOR283W-RELATED"/>
    <property type="match status" value="1"/>
</dbReference>
<dbReference type="CDD" id="cd07067">
    <property type="entry name" value="HP_PGM_like"/>
    <property type="match status" value="1"/>
</dbReference>
<comment type="caution">
    <text evidence="2">The sequence shown here is derived from an EMBL/GenBank/DDBJ whole genome shotgun (WGS) entry which is preliminary data.</text>
</comment>
<evidence type="ECO:0000313" key="3">
    <source>
        <dbReference type="Proteomes" id="UP000051658"/>
    </source>
</evidence>
<proteinExistence type="predicted"/>
<dbReference type="Gene3D" id="3.40.50.1240">
    <property type="entry name" value="Phosphoglycerate mutase-like"/>
    <property type="match status" value="1"/>
</dbReference>
<name>A0A0R2HYP0_CARDV</name>
<keyword evidence="3" id="KW-1185">Reference proteome</keyword>
<dbReference type="Proteomes" id="UP000051658">
    <property type="component" value="Unassembled WGS sequence"/>
</dbReference>
<dbReference type="RefSeq" id="WP_034568302.1">
    <property type="nucleotide sequence ID" value="NZ_JQBS01000001.1"/>
</dbReference>
<dbReference type="GO" id="GO:0016791">
    <property type="term" value="F:phosphatase activity"/>
    <property type="evidence" value="ECO:0007669"/>
    <property type="project" value="TreeGrafter"/>
</dbReference>
<dbReference type="GeneID" id="89589679"/>
<dbReference type="GO" id="GO:0005737">
    <property type="term" value="C:cytoplasm"/>
    <property type="evidence" value="ECO:0007669"/>
    <property type="project" value="TreeGrafter"/>
</dbReference>
<dbReference type="SMART" id="SM00855">
    <property type="entry name" value="PGAM"/>
    <property type="match status" value="1"/>
</dbReference>
<gene>
    <name evidence="2" type="ORF">IV74_GL001177</name>
</gene>
<dbReference type="InterPro" id="IPR050275">
    <property type="entry name" value="PGM_Phosphatase"/>
</dbReference>
<dbReference type="AlphaFoldDB" id="A0A0R2HYP0"/>
<dbReference type="Pfam" id="PF00300">
    <property type="entry name" value="His_Phos_1"/>
    <property type="match status" value="1"/>
</dbReference>
<dbReference type="InterPro" id="IPR001345">
    <property type="entry name" value="PG/BPGM_mutase_AS"/>
</dbReference>
<dbReference type="InterPro" id="IPR029033">
    <property type="entry name" value="His_PPase_superfam"/>
</dbReference>
<dbReference type="InterPro" id="IPR013078">
    <property type="entry name" value="His_Pase_superF_clade-1"/>
</dbReference>
<dbReference type="PROSITE" id="PS00175">
    <property type="entry name" value="PG_MUTASE"/>
    <property type="match status" value="1"/>
</dbReference>
<feature type="binding site" evidence="1">
    <location>
        <begin position="9"/>
        <end position="16"/>
    </location>
    <ligand>
        <name>substrate</name>
    </ligand>
</feature>
<sequence length="193" mass="22442">MKKTLYLMRHGQTLFNARRKIQGASDSPLTEKGKQQAITAGTYFKDNQIKLTHAYSSTQERASDTLELMTQLPYTRLKGLKEWDFGTFEGESEDLNPPLTPEEETYGDFFVRFNGESDKDVQNRMNTTLLELMEQENHENVLAVSHGGACFMFLKKWEDLSKREAIRFDNGCILKFEYENQKFTFIEAINHNF</sequence>
<dbReference type="eggNOG" id="COG0406">
    <property type="taxonomic scope" value="Bacteria"/>
</dbReference>